<feature type="domain" description="Ribbon-helix-helix protein CopG" evidence="1">
    <location>
        <begin position="9"/>
        <end position="47"/>
    </location>
</feature>
<evidence type="ECO:0000313" key="2">
    <source>
        <dbReference type="EMBL" id="MBB3932354.1"/>
    </source>
</evidence>
<dbReference type="CDD" id="cd22233">
    <property type="entry name" value="RHH_CopAso-like"/>
    <property type="match status" value="1"/>
</dbReference>
<name>A0A840AS65_9HYPH</name>
<sequence>MSQLRSDPVAIRLPEDVLRGVDAVAAALDRPRSWVMVRALRAYLAQEGQQVLDLAAGHKEAAAGGLVDGTELLATLDDEVVRVGGRK</sequence>
<organism evidence="2 3">
    <name type="scientific">Kaistia hirudinis</name>
    <dbReference type="NCBI Taxonomy" id="1293440"/>
    <lineage>
        <taxon>Bacteria</taxon>
        <taxon>Pseudomonadati</taxon>
        <taxon>Pseudomonadota</taxon>
        <taxon>Alphaproteobacteria</taxon>
        <taxon>Hyphomicrobiales</taxon>
        <taxon>Kaistiaceae</taxon>
        <taxon>Kaistia</taxon>
    </lineage>
</organism>
<dbReference type="SUPFAM" id="SSF47598">
    <property type="entry name" value="Ribbon-helix-helix"/>
    <property type="match status" value="1"/>
</dbReference>
<dbReference type="InterPro" id="IPR010985">
    <property type="entry name" value="Ribbon_hlx_hlx"/>
</dbReference>
<keyword evidence="3" id="KW-1185">Reference proteome</keyword>
<dbReference type="EMBL" id="JACIDS010000004">
    <property type="protein sequence ID" value="MBB3932354.1"/>
    <property type="molecule type" value="Genomic_DNA"/>
</dbReference>
<dbReference type="RefSeq" id="WP_183399997.1">
    <property type="nucleotide sequence ID" value="NZ_JACIDS010000004.1"/>
</dbReference>
<proteinExistence type="predicted"/>
<dbReference type="GO" id="GO:0006355">
    <property type="term" value="P:regulation of DNA-templated transcription"/>
    <property type="evidence" value="ECO:0007669"/>
    <property type="project" value="InterPro"/>
</dbReference>
<dbReference type="Pfam" id="PF01402">
    <property type="entry name" value="RHH_1"/>
    <property type="match status" value="1"/>
</dbReference>
<evidence type="ECO:0000259" key="1">
    <source>
        <dbReference type="Pfam" id="PF01402"/>
    </source>
</evidence>
<dbReference type="InterPro" id="IPR002145">
    <property type="entry name" value="CopG"/>
</dbReference>
<gene>
    <name evidence="2" type="ORF">GGR25_003412</name>
</gene>
<dbReference type="Proteomes" id="UP000553963">
    <property type="component" value="Unassembled WGS sequence"/>
</dbReference>
<protein>
    <submittedName>
        <fullName evidence="2">Putative transcriptional regulator</fullName>
    </submittedName>
</protein>
<dbReference type="AlphaFoldDB" id="A0A840AS65"/>
<accession>A0A840AS65</accession>
<reference evidence="2 3" key="1">
    <citation type="submission" date="2020-08" db="EMBL/GenBank/DDBJ databases">
        <title>Genomic Encyclopedia of Type Strains, Phase IV (KMG-IV): sequencing the most valuable type-strain genomes for metagenomic binning, comparative biology and taxonomic classification.</title>
        <authorList>
            <person name="Goeker M."/>
        </authorList>
    </citation>
    <scope>NUCLEOTIDE SEQUENCE [LARGE SCALE GENOMIC DNA]</scope>
    <source>
        <strain evidence="2 3">DSM 25966</strain>
    </source>
</reference>
<evidence type="ECO:0000313" key="3">
    <source>
        <dbReference type="Proteomes" id="UP000553963"/>
    </source>
</evidence>
<comment type="caution">
    <text evidence="2">The sequence shown here is derived from an EMBL/GenBank/DDBJ whole genome shotgun (WGS) entry which is preliminary data.</text>
</comment>